<accession>A0A7U3YF80</accession>
<gene>
    <name evidence="1" type="ORF">GY4MC1_1950</name>
</gene>
<name>A0A7U3YF80_GEOS0</name>
<dbReference type="AlphaFoldDB" id="A0A7U3YF80"/>
<sequence>MQAGLDREIIKSLTKTVELFSPLSEMLRKQTELITRINLGSNISRQFNSIFYQSELSNAFNTLALELRETQLHIQSVAPSLESISTLRNSFAGVTDSMQNVLDSAKQLSLSLSKIYTSIDSPIAELQRTINQTLDKINLSPTIKVLEQWQVQFKELQKINFPKVGPSSTLTRQTNCSPALDT</sequence>
<reference evidence="1" key="1">
    <citation type="submission" date="2010-10" db="EMBL/GenBank/DDBJ databases">
        <title>Complete sequence of chromosome of Geobacillus sp. Y4.1MC1.</title>
        <authorList>
            <consortium name="US DOE Joint Genome Institute"/>
            <person name="Lucas S."/>
            <person name="Copeland A."/>
            <person name="Lapidus A."/>
            <person name="Cheng J.-F."/>
            <person name="Bruce D."/>
            <person name="Goodwin L."/>
            <person name="Pitluck S."/>
            <person name="Chertkov O."/>
            <person name="Zhang X."/>
            <person name="Detter J.C."/>
            <person name="Han C."/>
            <person name="Tapia R."/>
            <person name="Land M."/>
            <person name="Hauser L."/>
            <person name="Jeffries C."/>
            <person name="Kyrpides N."/>
            <person name="Ivanova N."/>
            <person name="Ovchinnikova G."/>
            <person name="Brumm P."/>
            <person name="Mead D."/>
            <person name="Woyke T."/>
        </authorList>
    </citation>
    <scope>NUCLEOTIDE SEQUENCE [LARGE SCALE GENOMIC DNA]</scope>
    <source>
        <strain evidence="1">Y4.1MC1</strain>
    </source>
</reference>
<evidence type="ECO:0000313" key="1">
    <source>
        <dbReference type="EMBL" id="ADP74700.1"/>
    </source>
</evidence>
<proteinExistence type="predicted"/>
<dbReference type="EMBL" id="CP002293">
    <property type="protein sequence ID" value="ADP74700.1"/>
    <property type="molecule type" value="Genomic_DNA"/>
</dbReference>
<dbReference type="KEGG" id="gmc:GY4MC1_1950"/>
<protein>
    <submittedName>
        <fullName evidence="1">Uncharacterized protein</fullName>
    </submittedName>
</protein>
<organism evidence="1">
    <name type="scientific">Geobacillus sp. (strain Y4.1MC1)</name>
    <dbReference type="NCBI Taxonomy" id="581103"/>
    <lineage>
        <taxon>Bacteria</taxon>
        <taxon>Bacillati</taxon>
        <taxon>Bacillota</taxon>
        <taxon>Bacilli</taxon>
        <taxon>Bacillales</taxon>
        <taxon>Anoxybacillaceae</taxon>
        <taxon>Geobacillus</taxon>
    </lineage>
</organism>